<dbReference type="EMBL" id="JARKHS020011975">
    <property type="protein sequence ID" value="KAK8777319.1"/>
    <property type="molecule type" value="Genomic_DNA"/>
</dbReference>
<dbReference type="Proteomes" id="UP001321473">
    <property type="component" value="Unassembled WGS sequence"/>
</dbReference>
<evidence type="ECO:0000256" key="9">
    <source>
        <dbReference type="SAM" id="Phobius"/>
    </source>
</evidence>
<feature type="transmembrane region" description="Helical" evidence="9">
    <location>
        <begin position="100"/>
        <end position="124"/>
    </location>
</feature>
<dbReference type="AlphaFoldDB" id="A0AAQ4ERG9"/>
<feature type="domain" description="Ionotropic glutamate receptor C-terminal" evidence="10">
    <location>
        <begin position="6"/>
        <end position="107"/>
    </location>
</feature>
<protein>
    <recommendedName>
        <fullName evidence="10">Ionotropic glutamate receptor C-terminal domain-containing protein</fullName>
    </recommendedName>
</protein>
<dbReference type="GO" id="GO:0050906">
    <property type="term" value="P:detection of stimulus involved in sensory perception"/>
    <property type="evidence" value="ECO:0007669"/>
    <property type="project" value="UniProtKB-ARBA"/>
</dbReference>
<proteinExistence type="inferred from homology"/>
<dbReference type="InterPro" id="IPR001320">
    <property type="entry name" value="Iontro_rcpt_C"/>
</dbReference>
<evidence type="ECO:0000256" key="7">
    <source>
        <dbReference type="ARBA" id="ARBA00023170"/>
    </source>
</evidence>
<organism evidence="11 12">
    <name type="scientific">Amblyomma americanum</name>
    <name type="common">Lone star tick</name>
    <dbReference type="NCBI Taxonomy" id="6943"/>
    <lineage>
        <taxon>Eukaryota</taxon>
        <taxon>Metazoa</taxon>
        <taxon>Ecdysozoa</taxon>
        <taxon>Arthropoda</taxon>
        <taxon>Chelicerata</taxon>
        <taxon>Arachnida</taxon>
        <taxon>Acari</taxon>
        <taxon>Parasitiformes</taxon>
        <taxon>Ixodida</taxon>
        <taxon>Ixodoidea</taxon>
        <taxon>Ixodidae</taxon>
        <taxon>Amblyomminae</taxon>
        <taxon>Amblyomma</taxon>
    </lineage>
</organism>
<evidence type="ECO:0000256" key="5">
    <source>
        <dbReference type="ARBA" id="ARBA00022989"/>
    </source>
</evidence>
<keyword evidence="5 9" id="KW-1133">Transmembrane helix</keyword>
<gene>
    <name evidence="11" type="ORF">V5799_029336</name>
</gene>
<evidence type="ECO:0000256" key="6">
    <source>
        <dbReference type="ARBA" id="ARBA00023136"/>
    </source>
</evidence>
<keyword evidence="7" id="KW-0675">Receptor</keyword>
<comment type="subcellular location">
    <subcellularLocation>
        <location evidence="1">Cell membrane</location>
        <topology evidence="1">Multi-pass membrane protein</topology>
    </subcellularLocation>
</comment>
<reference evidence="11 12" key="1">
    <citation type="journal article" date="2023" name="Arcadia Sci">
        <title>De novo assembly of a long-read Amblyomma americanum tick genome.</title>
        <authorList>
            <person name="Chou S."/>
            <person name="Poskanzer K.E."/>
            <person name="Rollins M."/>
            <person name="Thuy-Boun P.S."/>
        </authorList>
    </citation>
    <scope>NUCLEOTIDE SEQUENCE [LARGE SCALE GENOMIC DNA]</scope>
    <source>
        <strain evidence="11">F_SG_1</strain>
        <tissue evidence="11">Salivary glands</tissue>
    </source>
</reference>
<feature type="transmembrane region" description="Helical" evidence="9">
    <location>
        <begin position="28"/>
        <end position="49"/>
    </location>
</feature>
<sequence length="240" mass="26915">MVLDNTLMVAGGVHLPVGTSSRLVVGTWWLYVVIVMAYYSSNLIAFLTVPEPHFFELRSSGNLRFLLKNHREKPHACIRDYDAETRGLSKPIGLSELESAFLLLLLGTAASSLLVPVEFAARWARTRRRARKLRPPAGTTRDNYAWSWPNDSKARPFISLRHGWKRADKAVWTTVGPGGHVLSDCYPAFGQFGRRPLFVQESPPFPFYQPCWGGTAVAQESEQHAGDRQQGHVVMVGNWP</sequence>
<dbReference type="Pfam" id="PF00060">
    <property type="entry name" value="Lig_chan"/>
    <property type="match status" value="1"/>
</dbReference>
<dbReference type="GO" id="GO:0005886">
    <property type="term" value="C:plasma membrane"/>
    <property type="evidence" value="ECO:0007669"/>
    <property type="project" value="UniProtKB-SubCell"/>
</dbReference>
<comment type="caution">
    <text evidence="11">The sequence shown here is derived from an EMBL/GenBank/DDBJ whole genome shotgun (WGS) entry which is preliminary data.</text>
</comment>
<dbReference type="Gene3D" id="1.10.287.70">
    <property type="match status" value="1"/>
</dbReference>
<name>A0AAQ4ERG9_AMBAM</name>
<keyword evidence="6 9" id="KW-0472">Membrane</keyword>
<keyword evidence="4 9" id="KW-0812">Transmembrane</keyword>
<evidence type="ECO:0000256" key="2">
    <source>
        <dbReference type="ARBA" id="ARBA00008685"/>
    </source>
</evidence>
<evidence type="ECO:0000313" key="11">
    <source>
        <dbReference type="EMBL" id="KAK8777319.1"/>
    </source>
</evidence>
<keyword evidence="3" id="KW-1003">Cell membrane</keyword>
<evidence type="ECO:0000256" key="4">
    <source>
        <dbReference type="ARBA" id="ARBA00022692"/>
    </source>
</evidence>
<keyword evidence="12" id="KW-1185">Reference proteome</keyword>
<keyword evidence="8" id="KW-0325">Glycoprotein</keyword>
<dbReference type="InterPro" id="IPR052192">
    <property type="entry name" value="Insect_Ionotropic_Sensory_Rcpt"/>
</dbReference>
<comment type="similarity">
    <text evidence="2">Belongs to the glutamate-gated ion channel (TC 1.A.10.1) family.</text>
</comment>
<evidence type="ECO:0000259" key="10">
    <source>
        <dbReference type="Pfam" id="PF00060"/>
    </source>
</evidence>
<dbReference type="PANTHER" id="PTHR42643">
    <property type="entry name" value="IONOTROPIC RECEPTOR 20A-RELATED"/>
    <property type="match status" value="1"/>
</dbReference>
<dbReference type="GO" id="GO:0015276">
    <property type="term" value="F:ligand-gated monoatomic ion channel activity"/>
    <property type="evidence" value="ECO:0007669"/>
    <property type="project" value="InterPro"/>
</dbReference>
<evidence type="ECO:0000256" key="3">
    <source>
        <dbReference type="ARBA" id="ARBA00022475"/>
    </source>
</evidence>
<evidence type="ECO:0000313" key="12">
    <source>
        <dbReference type="Proteomes" id="UP001321473"/>
    </source>
</evidence>
<evidence type="ECO:0000256" key="8">
    <source>
        <dbReference type="ARBA" id="ARBA00023180"/>
    </source>
</evidence>
<dbReference type="PANTHER" id="PTHR42643:SF24">
    <property type="entry name" value="IONOTROPIC RECEPTOR 60A"/>
    <property type="match status" value="1"/>
</dbReference>
<evidence type="ECO:0000256" key="1">
    <source>
        <dbReference type="ARBA" id="ARBA00004651"/>
    </source>
</evidence>
<accession>A0AAQ4ERG9</accession>